<accession>A0A7R9XM92</accession>
<proteinExistence type="predicted"/>
<reference evidence="1" key="1">
    <citation type="submission" date="2021-01" db="EMBL/GenBank/DDBJ databases">
        <authorList>
            <person name="Corre E."/>
            <person name="Pelletier E."/>
            <person name="Niang G."/>
            <person name="Scheremetjew M."/>
            <person name="Finn R."/>
            <person name="Kale V."/>
            <person name="Holt S."/>
            <person name="Cochrane G."/>
            <person name="Meng A."/>
            <person name="Brown T."/>
            <person name="Cohen L."/>
        </authorList>
    </citation>
    <scope>NUCLEOTIDE SEQUENCE</scope>
    <source>
        <strain evidence="1">CCMP720</strain>
    </source>
</reference>
<dbReference type="AlphaFoldDB" id="A0A7R9XM92"/>
<organism evidence="1">
    <name type="scientific">Polyblepharides amylifera</name>
    <dbReference type="NCBI Taxonomy" id="1486889"/>
    <lineage>
        <taxon>Eukaryota</taxon>
        <taxon>Viridiplantae</taxon>
        <taxon>Chlorophyta</taxon>
        <taxon>Pyramimonadophyceae</taxon>
        <taxon>Pyramimonadales</taxon>
        <taxon>Polyblepharidaceae</taxon>
        <taxon>Polyblepharides</taxon>
    </lineage>
</organism>
<gene>
    <name evidence="1" type="ORF">PAMY1081_LOCUS697</name>
</gene>
<evidence type="ECO:0000313" key="1">
    <source>
        <dbReference type="EMBL" id="CAD8216423.1"/>
    </source>
</evidence>
<sequence>MSGLTQVSNSKLYLASSNFQGFSKGQKYVKNNVRRNPRFTSLTVRAAAEGKDSNSLRNIASKMGKKITGNKEYEFGDITKNAVEMATEAIEDVGKLVDEDYKVGDLSKKVVNTVRKDTKKLSDAADAAGQVITEDEEYKFGDFTKGVFGKAKKAVNKLTKEKQENPEL</sequence>
<name>A0A7R9XM92_9CHLO</name>
<dbReference type="EMBL" id="HBDV01001098">
    <property type="protein sequence ID" value="CAD8216423.1"/>
    <property type="molecule type" value="Transcribed_RNA"/>
</dbReference>
<protein>
    <submittedName>
        <fullName evidence="1">Uncharacterized protein</fullName>
    </submittedName>
</protein>